<proteinExistence type="predicted"/>
<gene>
    <name evidence="1" type="ORF">EJP69_23550</name>
</gene>
<dbReference type="RefSeq" id="WP_093205737.1">
    <property type="nucleotide sequence ID" value="NZ_RXOE01000007.1"/>
</dbReference>
<dbReference type="OrthoDB" id="8851416at2"/>
<accession>A0A3S0Q7X5</accession>
<comment type="caution">
    <text evidence="1">The sequence shown here is derived from an EMBL/GenBank/DDBJ whole genome shotgun (WGS) entry which is preliminary data.</text>
</comment>
<evidence type="ECO:0008006" key="3">
    <source>
        <dbReference type="Google" id="ProtNLM"/>
    </source>
</evidence>
<sequence length="125" mass="14250">MTHRRIHQLLRVASHLLDQAATDVRGTGLDPVDENIQRIGRALIEVIEVQRQIYAAQPELQPKTLAATAREHDANRLFTQFTLEALELEDAGDTEAAREKYTQFIGLSPSYHHREIARAEIRRLS</sequence>
<dbReference type="AlphaFoldDB" id="A0A3S0Q7X5"/>
<dbReference type="EMBL" id="RXOE01000007">
    <property type="protein sequence ID" value="RTQ32246.1"/>
    <property type="molecule type" value="Genomic_DNA"/>
</dbReference>
<protein>
    <recommendedName>
        <fullName evidence="3">Tetratricopeptide repeat protein</fullName>
    </recommendedName>
</protein>
<dbReference type="Proteomes" id="UP000267418">
    <property type="component" value="Unassembled WGS sequence"/>
</dbReference>
<keyword evidence="2" id="KW-1185">Reference proteome</keyword>
<evidence type="ECO:0000313" key="2">
    <source>
        <dbReference type="Proteomes" id="UP000267418"/>
    </source>
</evidence>
<reference evidence="1 2" key="1">
    <citation type="submission" date="2018-12" db="EMBL/GenBank/DDBJ databases">
        <title>The genome of Variovorax gossypii DSM 100435.</title>
        <authorList>
            <person name="Gao J."/>
            <person name="Sun J."/>
        </authorList>
    </citation>
    <scope>NUCLEOTIDE SEQUENCE [LARGE SCALE GENOMIC DNA]</scope>
    <source>
        <strain evidence="1 2">DSM 100435</strain>
    </source>
</reference>
<name>A0A3S0Q7X5_9BURK</name>
<evidence type="ECO:0000313" key="1">
    <source>
        <dbReference type="EMBL" id="RTQ32246.1"/>
    </source>
</evidence>
<organism evidence="1 2">
    <name type="scientific">Variovorax gossypii</name>
    <dbReference type="NCBI Taxonomy" id="1679495"/>
    <lineage>
        <taxon>Bacteria</taxon>
        <taxon>Pseudomonadati</taxon>
        <taxon>Pseudomonadota</taxon>
        <taxon>Betaproteobacteria</taxon>
        <taxon>Burkholderiales</taxon>
        <taxon>Comamonadaceae</taxon>
        <taxon>Variovorax</taxon>
    </lineage>
</organism>